<dbReference type="InterPro" id="IPR044643">
    <property type="entry name" value="TrpF_fam"/>
</dbReference>
<proteinExistence type="inferred from homology"/>
<evidence type="ECO:0000256" key="5">
    <source>
        <dbReference type="ARBA" id="ARBA00022605"/>
    </source>
</evidence>
<evidence type="ECO:0000256" key="8">
    <source>
        <dbReference type="ARBA" id="ARBA00023235"/>
    </source>
</evidence>
<dbReference type="GO" id="GO:0004640">
    <property type="term" value="F:phosphoribosylanthranilate isomerase activity"/>
    <property type="evidence" value="ECO:0007669"/>
    <property type="project" value="UniProtKB-EC"/>
</dbReference>
<feature type="compositionally biased region" description="Pro residues" evidence="9">
    <location>
        <begin position="73"/>
        <end position="85"/>
    </location>
</feature>
<evidence type="ECO:0000256" key="9">
    <source>
        <dbReference type="SAM" id="MobiDB-lite"/>
    </source>
</evidence>
<dbReference type="Gene3D" id="3.20.20.70">
    <property type="entry name" value="Aldolase class I"/>
    <property type="match status" value="1"/>
</dbReference>
<feature type="region of interest" description="Disordered" evidence="9">
    <location>
        <begin position="57"/>
        <end position="99"/>
    </location>
</feature>
<dbReference type="EC" id="5.3.1.24" evidence="3"/>
<feature type="compositionally biased region" description="Low complexity" evidence="9">
    <location>
        <begin position="86"/>
        <end position="96"/>
    </location>
</feature>
<gene>
    <name evidence="11" type="ORF">BJ085DRAFT_40538</name>
</gene>
<feature type="domain" description="N-(5'phosphoribosyl) anthranilate isomerase (PRAI)" evidence="10">
    <location>
        <begin position="94"/>
        <end position="271"/>
    </location>
</feature>
<keyword evidence="5" id="KW-0028">Amino-acid biosynthesis</keyword>
<dbReference type="Proteomes" id="UP000268162">
    <property type="component" value="Unassembled WGS sequence"/>
</dbReference>
<evidence type="ECO:0000256" key="3">
    <source>
        <dbReference type="ARBA" id="ARBA00012572"/>
    </source>
</evidence>
<reference evidence="12" key="1">
    <citation type="journal article" date="2018" name="Nat. Microbiol.">
        <title>Leveraging single-cell genomics to expand the fungal tree of life.</title>
        <authorList>
            <person name="Ahrendt S.R."/>
            <person name="Quandt C.A."/>
            <person name="Ciobanu D."/>
            <person name="Clum A."/>
            <person name="Salamov A."/>
            <person name="Andreopoulos B."/>
            <person name="Cheng J.F."/>
            <person name="Woyke T."/>
            <person name="Pelin A."/>
            <person name="Henrissat B."/>
            <person name="Reynolds N.K."/>
            <person name="Benny G.L."/>
            <person name="Smith M.E."/>
            <person name="James T.Y."/>
            <person name="Grigoriev I.V."/>
        </authorList>
    </citation>
    <scope>NUCLEOTIDE SEQUENCE [LARGE SCALE GENOMIC DNA]</scope>
    <source>
        <strain evidence="12">RSA 468</strain>
    </source>
</reference>
<dbReference type="PANTHER" id="PTHR42894">
    <property type="entry name" value="N-(5'-PHOSPHORIBOSYL)ANTHRANILATE ISOMERASE"/>
    <property type="match status" value="1"/>
</dbReference>
<dbReference type="UniPathway" id="UPA00035">
    <property type="reaction ID" value="UER00042"/>
</dbReference>
<protein>
    <recommendedName>
        <fullName evidence="4">N-(5'-phosphoribosyl)anthranilate isomerase</fullName>
        <ecNumber evidence="3">5.3.1.24</ecNumber>
    </recommendedName>
</protein>
<dbReference type="InterPro" id="IPR011060">
    <property type="entry name" value="RibuloseP-bd_barrel"/>
</dbReference>
<dbReference type="HAMAP" id="MF_00135">
    <property type="entry name" value="PRAI"/>
    <property type="match status" value="1"/>
</dbReference>
<dbReference type="InterPro" id="IPR013785">
    <property type="entry name" value="Aldolase_TIM"/>
</dbReference>
<dbReference type="CDD" id="cd00405">
    <property type="entry name" value="PRAI"/>
    <property type="match status" value="1"/>
</dbReference>
<dbReference type="STRING" id="215637.A0A4P9ZZE1"/>
<dbReference type="EMBL" id="ML002364">
    <property type="protein sequence ID" value="RKP38471.1"/>
    <property type="molecule type" value="Genomic_DNA"/>
</dbReference>
<accession>A0A4P9ZZE1</accession>
<comment type="pathway">
    <text evidence="1">Amino-acid biosynthesis; L-tryptophan biosynthesis; L-tryptophan from chorismate: step 3/5.</text>
</comment>
<evidence type="ECO:0000313" key="11">
    <source>
        <dbReference type="EMBL" id="RKP38471.1"/>
    </source>
</evidence>
<keyword evidence="8 11" id="KW-0413">Isomerase</keyword>
<evidence type="ECO:0000259" key="10">
    <source>
        <dbReference type="Pfam" id="PF00697"/>
    </source>
</evidence>
<dbReference type="InterPro" id="IPR001240">
    <property type="entry name" value="PRAI_dom"/>
</dbReference>
<name>A0A4P9ZZE1_9FUNG</name>
<evidence type="ECO:0000313" key="12">
    <source>
        <dbReference type="Proteomes" id="UP000268162"/>
    </source>
</evidence>
<dbReference type="SUPFAM" id="SSF51366">
    <property type="entry name" value="Ribulose-phoshate binding barrel"/>
    <property type="match status" value="1"/>
</dbReference>
<evidence type="ECO:0000256" key="4">
    <source>
        <dbReference type="ARBA" id="ARBA00022272"/>
    </source>
</evidence>
<dbReference type="Pfam" id="PF00697">
    <property type="entry name" value="PRAI"/>
    <property type="match status" value="1"/>
</dbReference>
<keyword evidence="12" id="KW-1185">Reference proteome</keyword>
<sequence length="283" mass="30934">MLAPKPLVKICGIRHLEDLQMATEAGADFLGIILANSKRRVDLETAQAMASWLRKYREDREQGSTPVTTEVSPDPPTPTPPPPPTTTTTTTTTTNTNHIDPDWFHSNARRLAQGPRPLLVGVFLNQPLAEILDLAERIPLDMVQLHGTQEPAHWCLRIPRPVIRVFHVDANFTDYDPIARPGFYQVALLDAKVAGVAAGDQGGRGVAFDWELTRPVMESKQPYGLAGGLNPDNVAAAVRMCRPWLVDVSSGVERGAGELRKDAEKVRRFVAEAKGTSTTPGPL</sequence>
<keyword evidence="6" id="KW-0822">Tryptophan biosynthesis</keyword>
<evidence type="ECO:0000256" key="1">
    <source>
        <dbReference type="ARBA" id="ARBA00004664"/>
    </source>
</evidence>
<organism evidence="11 12">
    <name type="scientific">Dimargaris cristalligena</name>
    <dbReference type="NCBI Taxonomy" id="215637"/>
    <lineage>
        <taxon>Eukaryota</taxon>
        <taxon>Fungi</taxon>
        <taxon>Fungi incertae sedis</taxon>
        <taxon>Zoopagomycota</taxon>
        <taxon>Kickxellomycotina</taxon>
        <taxon>Dimargaritomycetes</taxon>
        <taxon>Dimargaritales</taxon>
        <taxon>Dimargaritaceae</taxon>
        <taxon>Dimargaris</taxon>
    </lineage>
</organism>
<comment type="similarity">
    <text evidence="2">Belongs to the TrpF family.</text>
</comment>
<dbReference type="AlphaFoldDB" id="A0A4P9ZZE1"/>
<evidence type="ECO:0000256" key="7">
    <source>
        <dbReference type="ARBA" id="ARBA00023141"/>
    </source>
</evidence>
<evidence type="ECO:0000256" key="2">
    <source>
        <dbReference type="ARBA" id="ARBA00007571"/>
    </source>
</evidence>
<dbReference type="PANTHER" id="PTHR42894:SF1">
    <property type="entry name" value="N-(5'-PHOSPHORIBOSYL)ANTHRANILATE ISOMERASE"/>
    <property type="match status" value="1"/>
</dbReference>
<keyword evidence="7" id="KW-0057">Aromatic amino acid biosynthesis</keyword>
<dbReference type="GO" id="GO:0000162">
    <property type="term" value="P:L-tryptophan biosynthetic process"/>
    <property type="evidence" value="ECO:0007669"/>
    <property type="project" value="UniProtKB-UniPathway"/>
</dbReference>
<evidence type="ECO:0000256" key="6">
    <source>
        <dbReference type="ARBA" id="ARBA00022822"/>
    </source>
</evidence>